<sequence length="155" mass="18390">MNDLYNEDLIRIFNEELFDGFIKPYEDSDVGYVHRITSKAEFKKLINKNGSSEVRGVVTETDLFLLSKNSWDVVHYDLLKFLAKSNSLLKIDSDTESYDKYIDNFLTVQVNNKKIYIGESYENIEKLIRLKKIDKYINVLKRLKIPFEIKKIWSY</sequence>
<organism evidence="1">
    <name type="scientific">candidate division CPR1 bacterium ADurb.Bin160</name>
    <dbReference type="NCBI Taxonomy" id="1852826"/>
    <lineage>
        <taxon>Bacteria</taxon>
        <taxon>candidate division CPR1</taxon>
    </lineage>
</organism>
<dbReference type="AlphaFoldDB" id="A0A1V5ZJE8"/>
<proteinExistence type="predicted"/>
<gene>
    <name evidence="1" type="ORF">BWY04_01382</name>
</gene>
<accession>A0A1V5ZJE8</accession>
<name>A0A1V5ZJE8_9BACT</name>
<comment type="caution">
    <text evidence="1">The sequence shown here is derived from an EMBL/GenBank/DDBJ whole genome shotgun (WGS) entry which is preliminary data.</text>
</comment>
<reference evidence="1" key="1">
    <citation type="submission" date="2017-02" db="EMBL/GenBank/DDBJ databases">
        <title>Delving into the versatile metabolic prowess of the omnipresent phylum Bacteroidetes.</title>
        <authorList>
            <person name="Nobu M.K."/>
            <person name="Mei R."/>
            <person name="Narihiro T."/>
            <person name="Kuroda K."/>
            <person name="Liu W.-T."/>
        </authorList>
    </citation>
    <scope>NUCLEOTIDE SEQUENCE</scope>
    <source>
        <strain evidence="1">ADurb.Bin160</strain>
    </source>
</reference>
<protein>
    <submittedName>
        <fullName evidence="1">Uncharacterized protein</fullName>
    </submittedName>
</protein>
<evidence type="ECO:0000313" key="1">
    <source>
        <dbReference type="EMBL" id="OQB40330.1"/>
    </source>
</evidence>
<dbReference type="EMBL" id="MWDB01000048">
    <property type="protein sequence ID" value="OQB40330.1"/>
    <property type="molecule type" value="Genomic_DNA"/>
</dbReference>
<dbReference type="Proteomes" id="UP000485621">
    <property type="component" value="Unassembled WGS sequence"/>
</dbReference>